<sequence>MKHDALRPALPSIQLALRHVDSDDYFQQLLSIDSALEALDMSRNTLVLTLQDAIDQGLTSVDEAIKGPIAELESVAQRFKKLQTAARNGFNLRARSLRKDKVGIMDLPNELLLKIFDNLKWRLDDPNFFFFFRGDHDAYRPAIQNVRLTCRLFLQMSSHLLVRRLDISPSVSSLAHLEEVTRHPEIPRGERLFRIDLRYYSAAIARDLQAFAVMCDEKLRERIKNFETLIRFSDQGYGASLSPEARKNVEDGLVRARRILSSWEPFTNGMPIEEGASLNAAALTLQRGHEHYRELFQQQQEILRDGYFARTVAEAAARSGSDVWLSMSDTEPRDKLSQYLDEDFEDGPSDLDLFADPDVLVQTSLIQTQAWWRAEDDEAREIPQSLLYELPLAMRTTEARLAGVAVNISHPCKLNLRMSQDQRDGLSEVAEGLVAFIFRMNRDNSQDSEGTRPSIGEMTDLYAYLRAAMGPQSVPILWVSLPSICGSDDGGNSWGTLFRFPIGPLLGSTNWHRLRFARFEHLRLRLLDLEKLMGMLESEVRFQLKDIYLKGGTWAAALDCLRSKAAWGSDLLLPNGADCRRMTDVQYSDIFDPGDQYGQVSKATQYITSVEGVTNPCRRSDEAIEANPEP</sequence>
<protein>
    <recommendedName>
        <fullName evidence="3">F-box domain-containing protein</fullName>
    </recommendedName>
</protein>
<gene>
    <name evidence="1" type="ORF">SLS63_011562</name>
</gene>
<dbReference type="Proteomes" id="UP001430848">
    <property type="component" value="Unassembled WGS sequence"/>
</dbReference>
<reference evidence="1 2" key="1">
    <citation type="submission" date="2024-02" db="EMBL/GenBank/DDBJ databases">
        <title>De novo assembly and annotation of 12 fungi associated with fruit tree decline syndrome in Ontario, Canada.</title>
        <authorList>
            <person name="Sulman M."/>
            <person name="Ellouze W."/>
            <person name="Ilyukhin E."/>
        </authorList>
    </citation>
    <scope>NUCLEOTIDE SEQUENCE [LARGE SCALE GENOMIC DNA]</scope>
    <source>
        <strain evidence="1 2">M169</strain>
    </source>
</reference>
<organism evidence="1 2">
    <name type="scientific">Diaporthe eres</name>
    <name type="common">Phomopsis oblonga</name>
    <dbReference type="NCBI Taxonomy" id="83184"/>
    <lineage>
        <taxon>Eukaryota</taxon>
        <taxon>Fungi</taxon>
        <taxon>Dikarya</taxon>
        <taxon>Ascomycota</taxon>
        <taxon>Pezizomycotina</taxon>
        <taxon>Sordariomycetes</taxon>
        <taxon>Sordariomycetidae</taxon>
        <taxon>Diaporthales</taxon>
        <taxon>Diaporthaceae</taxon>
        <taxon>Diaporthe</taxon>
        <taxon>Diaporthe eres species complex</taxon>
    </lineage>
</organism>
<evidence type="ECO:0008006" key="3">
    <source>
        <dbReference type="Google" id="ProtNLM"/>
    </source>
</evidence>
<comment type="caution">
    <text evidence="1">The sequence shown here is derived from an EMBL/GenBank/DDBJ whole genome shotgun (WGS) entry which is preliminary data.</text>
</comment>
<proteinExistence type="predicted"/>
<evidence type="ECO:0000313" key="1">
    <source>
        <dbReference type="EMBL" id="KAK7714827.1"/>
    </source>
</evidence>
<dbReference type="EMBL" id="JAKNSF020000112">
    <property type="protein sequence ID" value="KAK7714827.1"/>
    <property type="molecule type" value="Genomic_DNA"/>
</dbReference>
<accession>A0ABR1NTN7</accession>
<name>A0ABR1NTN7_DIAER</name>
<keyword evidence="2" id="KW-1185">Reference proteome</keyword>
<evidence type="ECO:0000313" key="2">
    <source>
        <dbReference type="Proteomes" id="UP001430848"/>
    </source>
</evidence>